<keyword evidence="2" id="KW-0472">Membrane</keyword>
<keyword evidence="5" id="KW-1185">Reference proteome</keyword>
<comment type="caution">
    <text evidence="4">The sequence shown here is derived from an EMBL/GenBank/DDBJ whole genome shotgun (WGS) entry which is preliminary data.</text>
</comment>
<evidence type="ECO:0000313" key="5">
    <source>
        <dbReference type="Proteomes" id="UP000023152"/>
    </source>
</evidence>
<feature type="transmembrane region" description="Helical" evidence="2">
    <location>
        <begin position="54"/>
        <end position="75"/>
    </location>
</feature>
<accession>X6N976</accession>
<reference evidence="4 5" key="1">
    <citation type="journal article" date="2013" name="Curr. Biol.">
        <title>The Genome of the Foraminiferan Reticulomyxa filosa.</title>
        <authorList>
            <person name="Glockner G."/>
            <person name="Hulsmann N."/>
            <person name="Schleicher M."/>
            <person name="Noegel A.A."/>
            <person name="Eichinger L."/>
            <person name="Gallinger C."/>
            <person name="Pawlowski J."/>
            <person name="Sierra R."/>
            <person name="Euteneuer U."/>
            <person name="Pillet L."/>
            <person name="Moustafa A."/>
            <person name="Platzer M."/>
            <person name="Groth M."/>
            <person name="Szafranski K."/>
            <person name="Schliwa M."/>
        </authorList>
    </citation>
    <scope>NUCLEOTIDE SEQUENCE [LARGE SCALE GENOMIC DNA]</scope>
</reference>
<evidence type="ECO:0000256" key="1">
    <source>
        <dbReference type="SAM" id="MobiDB-lite"/>
    </source>
</evidence>
<name>X6N976_RETFI</name>
<gene>
    <name evidence="4" type="ORF">RFI_14889</name>
</gene>
<feature type="compositionally biased region" description="Basic and acidic residues" evidence="1">
    <location>
        <begin position="267"/>
        <end position="276"/>
    </location>
</feature>
<dbReference type="GO" id="GO:0016579">
    <property type="term" value="P:protein deubiquitination"/>
    <property type="evidence" value="ECO:0007669"/>
    <property type="project" value="InterPro"/>
</dbReference>
<dbReference type="SUPFAM" id="SSF54001">
    <property type="entry name" value="Cysteine proteinases"/>
    <property type="match status" value="1"/>
</dbReference>
<dbReference type="InterPro" id="IPR038765">
    <property type="entry name" value="Papain-like_cys_pep_sf"/>
</dbReference>
<organism evidence="4 5">
    <name type="scientific">Reticulomyxa filosa</name>
    <dbReference type="NCBI Taxonomy" id="46433"/>
    <lineage>
        <taxon>Eukaryota</taxon>
        <taxon>Sar</taxon>
        <taxon>Rhizaria</taxon>
        <taxon>Retaria</taxon>
        <taxon>Foraminifera</taxon>
        <taxon>Monothalamids</taxon>
        <taxon>Reticulomyxidae</taxon>
        <taxon>Reticulomyxa</taxon>
    </lineage>
</organism>
<proteinExistence type="predicted"/>
<dbReference type="EMBL" id="ASPP01010847">
    <property type="protein sequence ID" value="ETO22309.1"/>
    <property type="molecule type" value="Genomic_DNA"/>
</dbReference>
<dbReference type="GO" id="GO:0004843">
    <property type="term" value="F:cysteine-type deubiquitinase activity"/>
    <property type="evidence" value="ECO:0007669"/>
    <property type="project" value="InterPro"/>
</dbReference>
<dbReference type="Proteomes" id="UP000023152">
    <property type="component" value="Unassembled WGS sequence"/>
</dbReference>
<protein>
    <recommendedName>
        <fullName evidence="3">Peptidase C19 ubiquitin carboxyl-terminal hydrolase domain-containing protein</fullName>
    </recommendedName>
</protein>
<dbReference type="Gene3D" id="3.90.70.10">
    <property type="entry name" value="Cysteine proteinases"/>
    <property type="match status" value="1"/>
</dbReference>
<dbReference type="Pfam" id="PF00443">
    <property type="entry name" value="UCH"/>
    <property type="match status" value="1"/>
</dbReference>
<feature type="region of interest" description="Disordered" evidence="1">
    <location>
        <begin position="267"/>
        <end position="298"/>
    </location>
</feature>
<dbReference type="AlphaFoldDB" id="X6N976"/>
<sequence>MNLPKSNWKTWNIVGYGKLNISMVKHCLLFFCSICEDIILALNPFDTRNCIVSSNFLFFGVTYINMFMSPLLFIPMHYSSLLTKILYFFKDFFPCIFFLSKKKRKQKQLNAENVLKYIVRQEGIADSMPQDLLNLINQWICYNDKQLTYELIGILVHAGSTTQGRYFLCFKNIMNEFPRQSQWIRIHDRLVTFVDQQHVSLLFGEHFFEGVTFKFQIKLAFFFFFSLSGHYELTGFVICKQNAMLAKNEVNSELHFIASRKLRINHTRKEGGENPAKKKTTKIHTKQMKDDSNKFGKE</sequence>
<evidence type="ECO:0000313" key="4">
    <source>
        <dbReference type="EMBL" id="ETO22309.1"/>
    </source>
</evidence>
<feature type="compositionally biased region" description="Basic and acidic residues" evidence="1">
    <location>
        <begin position="287"/>
        <end position="298"/>
    </location>
</feature>
<keyword evidence="2" id="KW-0812">Transmembrane</keyword>
<dbReference type="InterPro" id="IPR001394">
    <property type="entry name" value="Peptidase_C19_UCH"/>
</dbReference>
<evidence type="ECO:0000256" key="2">
    <source>
        <dbReference type="SAM" id="Phobius"/>
    </source>
</evidence>
<feature type="compositionally biased region" description="Basic residues" evidence="1">
    <location>
        <begin position="277"/>
        <end position="286"/>
    </location>
</feature>
<evidence type="ECO:0000259" key="3">
    <source>
        <dbReference type="Pfam" id="PF00443"/>
    </source>
</evidence>
<keyword evidence="2" id="KW-1133">Transmembrane helix</keyword>
<feature type="domain" description="Peptidase C19 ubiquitin carboxyl-terminal hydrolase" evidence="3">
    <location>
        <begin position="112"/>
        <end position="198"/>
    </location>
</feature>